<evidence type="ECO:0000313" key="3">
    <source>
        <dbReference type="Proteomes" id="UP000003022"/>
    </source>
</evidence>
<name>F3NKP3_9ACTN</name>
<feature type="region of interest" description="Disordered" evidence="1">
    <location>
        <begin position="1"/>
        <end position="58"/>
    </location>
</feature>
<evidence type="ECO:0000313" key="2">
    <source>
        <dbReference type="EMBL" id="EGG46202.1"/>
    </source>
</evidence>
<dbReference type="EMBL" id="AEYX01000038">
    <property type="protein sequence ID" value="EGG46202.1"/>
    <property type="molecule type" value="Genomic_DNA"/>
</dbReference>
<protein>
    <submittedName>
        <fullName evidence="2">Uncharacterized protein</fullName>
    </submittedName>
</protein>
<sequence>MPAHGEHTPRTGQMGSNSDVNAPPVRSPGTPFAPSSGSVATEIRAGTTVDFRPIHPRDGRFEYAPYRLWALWSGARSGRRNAPPGPVRRPRGCRRRRPPAHRIQYSGPTHAPSIEPLPPWPEKSARTGARPHGRGTPRHCVLPRRSHPANRKNAP</sequence>
<dbReference type="STRING" id="996637.SGM_3707"/>
<comment type="caution">
    <text evidence="2">The sequence shown here is derived from an EMBL/GenBank/DDBJ whole genome shotgun (WGS) entry which is preliminary data.</text>
</comment>
<dbReference type="Proteomes" id="UP000003022">
    <property type="component" value="Unassembled WGS sequence"/>
</dbReference>
<feature type="region of interest" description="Disordered" evidence="1">
    <location>
        <begin position="74"/>
        <end position="155"/>
    </location>
</feature>
<proteinExistence type="predicted"/>
<reference evidence="2 3" key="1">
    <citation type="journal article" date="2011" name="J. Bacteriol.">
        <title>Draft genome sequence of the marine bacterium Streptomyces griseoaurantiacus M045, which produces novel manumycin-type antibiotics with a pABA core component.</title>
        <authorList>
            <person name="Li F."/>
            <person name="Jiang P."/>
            <person name="Zheng H."/>
            <person name="Wang S."/>
            <person name="Zhao G."/>
            <person name="Qin S."/>
            <person name="Liu Z."/>
        </authorList>
    </citation>
    <scope>NUCLEOTIDE SEQUENCE [LARGE SCALE GENOMIC DNA]</scope>
    <source>
        <strain evidence="2 3">M045</strain>
    </source>
</reference>
<feature type="compositionally biased region" description="Basic residues" evidence="1">
    <location>
        <begin position="88"/>
        <end position="100"/>
    </location>
</feature>
<organism evidence="2 3">
    <name type="scientific">Streptomyces griseoaurantiacus M045</name>
    <dbReference type="NCBI Taxonomy" id="996637"/>
    <lineage>
        <taxon>Bacteria</taxon>
        <taxon>Bacillati</taxon>
        <taxon>Actinomycetota</taxon>
        <taxon>Actinomycetes</taxon>
        <taxon>Kitasatosporales</taxon>
        <taxon>Streptomycetaceae</taxon>
        <taxon>Streptomyces</taxon>
        <taxon>Streptomyces aurantiacus group</taxon>
    </lineage>
</organism>
<evidence type="ECO:0000256" key="1">
    <source>
        <dbReference type="SAM" id="MobiDB-lite"/>
    </source>
</evidence>
<feature type="compositionally biased region" description="Polar residues" evidence="1">
    <location>
        <begin position="10"/>
        <end position="20"/>
    </location>
</feature>
<accession>F3NKP3</accession>
<gene>
    <name evidence="2" type="ORF">SGM_3707</name>
</gene>
<feature type="compositionally biased region" description="Basic residues" evidence="1">
    <location>
        <begin position="129"/>
        <end position="155"/>
    </location>
</feature>
<dbReference type="AlphaFoldDB" id="F3NKP3"/>
<keyword evidence="3" id="KW-1185">Reference proteome</keyword>